<organism evidence="1 2">
    <name type="scientific">Cryptococcus wingfieldii CBS 7118</name>
    <dbReference type="NCBI Taxonomy" id="1295528"/>
    <lineage>
        <taxon>Eukaryota</taxon>
        <taxon>Fungi</taxon>
        <taxon>Dikarya</taxon>
        <taxon>Basidiomycota</taxon>
        <taxon>Agaricomycotina</taxon>
        <taxon>Tremellomycetes</taxon>
        <taxon>Tremellales</taxon>
        <taxon>Cryptococcaceae</taxon>
        <taxon>Cryptococcus</taxon>
    </lineage>
</organism>
<protein>
    <submittedName>
        <fullName evidence="1">Uncharacterized protein</fullName>
    </submittedName>
</protein>
<dbReference type="OrthoDB" id="2559629at2759"/>
<proteinExistence type="predicted"/>
<sequence>MAQTSLNSLTMELGMLKLQAINAEIYLECLNKLVEPLAVVQGPMGLRTWLSEVRHFMGLMKQRSFQGRPLSPRERQVIQWYSVKWRELRGGPCDMGRPEAQIVLISLNELCRF</sequence>
<gene>
    <name evidence="1" type="ORF">L198_06359</name>
</gene>
<dbReference type="AlphaFoldDB" id="A0A1E3IM46"/>
<dbReference type="RefSeq" id="XP_019029579.1">
    <property type="nucleotide sequence ID" value="XM_019178423.1"/>
</dbReference>
<evidence type="ECO:0000313" key="2">
    <source>
        <dbReference type="Proteomes" id="UP000094819"/>
    </source>
</evidence>
<dbReference type="EMBL" id="AWGH01000022">
    <property type="protein sequence ID" value="ODN89670.1"/>
    <property type="molecule type" value="Genomic_DNA"/>
</dbReference>
<keyword evidence="2" id="KW-1185">Reference proteome</keyword>
<name>A0A1E3IM46_9TREE</name>
<accession>A0A1E3IM46</accession>
<comment type="caution">
    <text evidence="1">The sequence shown here is derived from an EMBL/GenBank/DDBJ whole genome shotgun (WGS) entry which is preliminary data.</text>
</comment>
<dbReference type="GeneID" id="30195571"/>
<dbReference type="Proteomes" id="UP000094819">
    <property type="component" value="Unassembled WGS sequence"/>
</dbReference>
<reference evidence="1 2" key="1">
    <citation type="submission" date="2016-06" db="EMBL/GenBank/DDBJ databases">
        <title>Evolution of pathogenesis and genome organization in the Tremellales.</title>
        <authorList>
            <person name="Cuomo C."/>
            <person name="Litvintseva A."/>
            <person name="Heitman J."/>
            <person name="Chen Y."/>
            <person name="Sun S."/>
            <person name="Springer D."/>
            <person name="Dromer F."/>
            <person name="Young S."/>
            <person name="Zeng Q."/>
            <person name="Chapman S."/>
            <person name="Gujja S."/>
            <person name="Saif S."/>
            <person name="Birren B."/>
        </authorList>
    </citation>
    <scope>NUCLEOTIDE SEQUENCE [LARGE SCALE GENOMIC DNA]</scope>
    <source>
        <strain evidence="1 2">CBS 7118</strain>
    </source>
</reference>
<evidence type="ECO:0000313" key="1">
    <source>
        <dbReference type="EMBL" id="ODN89670.1"/>
    </source>
</evidence>